<gene>
    <name evidence="2" type="ORF">IDF66_17910</name>
</gene>
<keyword evidence="1" id="KW-1133">Transmembrane helix</keyword>
<feature type="transmembrane region" description="Helical" evidence="1">
    <location>
        <begin position="314"/>
        <end position="338"/>
    </location>
</feature>
<accession>A0ABR7WHU5</accession>
<feature type="transmembrane region" description="Helical" evidence="1">
    <location>
        <begin position="12"/>
        <end position="30"/>
    </location>
</feature>
<name>A0ABR7WHU5_9ACTN</name>
<feature type="transmembrane region" description="Helical" evidence="1">
    <location>
        <begin position="99"/>
        <end position="118"/>
    </location>
</feature>
<proteinExistence type="predicted"/>
<reference evidence="2 3" key="1">
    <citation type="submission" date="2020-09" db="EMBL/GenBank/DDBJ databases">
        <title>Novel species in genus Gordonia.</title>
        <authorList>
            <person name="Zhang G."/>
        </authorList>
    </citation>
    <scope>NUCLEOTIDE SEQUENCE [LARGE SCALE GENOMIC DNA]</scope>
    <source>
        <strain evidence="2 3">ON-33</strain>
    </source>
</reference>
<organism evidence="2 3">
    <name type="scientific">Gordonia hankookensis</name>
    <dbReference type="NCBI Taxonomy" id="589403"/>
    <lineage>
        <taxon>Bacteria</taxon>
        <taxon>Bacillati</taxon>
        <taxon>Actinomycetota</taxon>
        <taxon>Actinomycetes</taxon>
        <taxon>Mycobacteriales</taxon>
        <taxon>Gordoniaceae</taxon>
        <taxon>Gordonia</taxon>
    </lineage>
</organism>
<protein>
    <submittedName>
        <fullName evidence="2">Uncharacterized protein</fullName>
    </submittedName>
</protein>
<feature type="transmembrane region" description="Helical" evidence="1">
    <location>
        <begin position="211"/>
        <end position="236"/>
    </location>
</feature>
<feature type="transmembrane region" description="Helical" evidence="1">
    <location>
        <begin position="72"/>
        <end position="93"/>
    </location>
</feature>
<keyword evidence="3" id="KW-1185">Reference proteome</keyword>
<comment type="caution">
    <text evidence="2">The sequence shown here is derived from an EMBL/GenBank/DDBJ whole genome shotgun (WGS) entry which is preliminary data.</text>
</comment>
<feature type="transmembrane region" description="Helical" evidence="1">
    <location>
        <begin position="256"/>
        <end position="277"/>
    </location>
</feature>
<dbReference type="Proteomes" id="UP000602395">
    <property type="component" value="Unassembled WGS sequence"/>
</dbReference>
<dbReference type="EMBL" id="JACWMS010000003">
    <property type="protein sequence ID" value="MBD1321467.1"/>
    <property type="molecule type" value="Genomic_DNA"/>
</dbReference>
<evidence type="ECO:0000313" key="2">
    <source>
        <dbReference type="EMBL" id="MBD1321467.1"/>
    </source>
</evidence>
<feature type="transmembrane region" description="Helical" evidence="1">
    <location>
        <begin position="42"/>
        <end position="65"/>
    </location>
</feature>
<evidence type="ECO:0000313" key="3">
    <source>
        <dbReference type="Proteomes" id="UP000602395"/>
    </source>
</evidence>
<feature type="transmembrane region" description="Helical" evidence="1">
    <location>
        <begin position="289"/>
        <end position="308"/>
    </location>
</feature>
<keyword evidence="1" id="KW-0812">Transmembrane</keyword>
<keyword evidence="1" id="KW-0472">Membrane</keyword>
<dbReference type="RefSeq" id="WP_190268072.1">
    <property type="nucleotide sequence ID" value="NZ_BAABAD010000005.1"/>
</dbReference>
<evidence type="ECO:0000256" key="1">
    <source>
        <dbReference type="SAM" id="Phobius"/>
    </source>
</evidence>
<sequence length="349" mass="38047">MIVRSIYGTAAVEWFLIFAIGTILVTRLYLQLTGYPQVGGGTLHIAHALWGGALMMLALVTGWLFLGATPRIVAVVMGGIGFGLFLDEVGKFVTKDNDYFYGPSAEIMYVLVVLILLISRIVRDVKRPSEAEALANAAAIVADGVAHGLPHRRREQAENFLDLAADRGADPDVIGHLRALLDTGADSPDRLMRLRHRATAMIPGFLRSRRWVTFFGWMLTISSVGTVIVGGLSFYFDGTRRGDVDIYLELSRNETATWILLVSGVVTLVLSLPAMIARRRTTRVWPLRSLRIAALVFTLSNALVDFALEGFGALLNLAIGLFALAVMTYHLGLAVQAADAAGEHDQLRV</sequence>